<feature type="domain" description="DUF4232" evidence="2">
    <location>
        <begin position="33"/>
        <end position="157"/>
    </location>
</feature>
<evidence type="ECO:0000313" key="3">
    <source>
        <dbReference type="EMBL" id="REH29477.1"/>
    </source>
</evidence>
<gene>
    <name evidence="3" type="ORF">BCF44_12592</name>
</gene>
<keyword evidence="1" id="KW-0732">Signal</keyword>
<feature type="chain" id="PRO_5039232939" evidence="1">
    <location>
        <begin position="22"/>
        <end position="162"/>
    </location>
</feature>
<dbReference type="EMBL" id="QUNO01000025">
    <property type="protein sequence ID" value="REH29477.1"/>
    <property type="molecule type" value="Genomic_DNA"/>
</dbReference>
<dbReference type="AlphaFoldDB" id="A0A3E0GV33"/>
<dbReference type="RefSeq" id="WP_116181309.1">
    <property type="nucleotide sequence ID" value="NZ_CP144375.1"/>
</dbReference>
<dbReference type="Pfam" id="PF14016">
    <property type="entry name" value="DUF4232"/>
    <property type="match status" value="1"/>
</dbReference>
<evidence type="ECO:0000313" key="4">
    <source>
        <dbReference type="Proteomes" id="UP000256269"/>
    </source>
</evidence>
<evidence type="ECO:0000256" key="1">
    <source>
        <dbReference type="SAM" id="SignalP"/>
    </source>
</evidence>
<proteinExistence type="predicted"/>
<sequence length="162" mass="16620">MFINRVLAVAGVLAAAGAVLAPVASASPASTRCNADTLGADLENFGAGAGQRYAQFAVTNISANTCTLYGHGGFALVGAQTQLTWTANPGPSLVTLAPGERAAMTLHWTAIPADNEAGYPCEPVANSAISIPPDETVPLTVTWQYGPVCQHGQIDASAYYKL</sequence>
<accession>A0A3E0GV33</accession>
<comment type="caution">
    <text evidence="3">The sequence shown here is derived from an EMBL/GenBank/DDBJ whole genome shotgun (WGS) entry which is preliminary data.</text>
</comment>
<dbReference type="OrthoDB" id="485007at2"/>
<protein>
    <submittedName>
        <fullName evidence="3">Uncharacterized protein DUF4232</fullName>
    </submittedName>
</protein>
<feature type="signal peptide" evidence="1">
    <location>
        <begin position="1"/>
        <end position="21"/>
    </location>
</feature>
<evidence type="ECO:0000259" key="2">
    <source>
        <dbReference type="Pfam" id="PF14016"/>
    </source>
</evidence>
<organism evidence="3 4">
    <name type="scientific">Kutzneria buriramensis</name>
    <dbReference type="NCBI Taxonomy" id="1045776"/>
    <lineage>
        <taxon>Bacteria</taxon>
        <taxon>Bacillati</taxon>
        <taxon>Actinomycetota</taxon>
        <taxon>Actinomycetes</taxon>
        <taxon>Pseudonocardiales</taxon>
        <taxon>Pseudonocardiaceae</taxon>
        <taxon>Kutzneria</taxon>
    </lineage>
</organism>
<name>A0A3E0GV33_9PSEU</name>
<dbReference type="Proteomes" id="UP000256269">
    <property type="component" value="Unassembled WGS sequence"/>
</dbReference>
<dbReference type="InterPro" id="IPR025326">
    <property type="entry name" value="DUF4232"/>
</dbReference>
<reference evidence="3 4" key="1">
    <citation type="submission" date="2018-08" db="EMBL/GenBank/DDBJ databases">
        <title>Genomic Encyclopedia of Archaeal and Bacterial Type Strains, Phase II (KMG-II): from individual species to whole genera.</title>
        <authorList>
            <person name="Goeker M."/>
        </authorList>
    </citation>
    <scope>NUCLEOTIDE SEQUENCE [LARGE SCALE GENOMIC DNA]</scope>
    <source>
        <strain evidence="3 4">DSM 45791</strain>
    </source>
</reference>
<keyword evidence="4" id="KW-1185">Reference proteome</keyword>